<dbReference type="AlphaFoldDB" id="A0A5E4NDU1"/>
<keyword evidence="14" id="KW-1185">Reference proteome</keyword>
<keyword evidence="5 11" id="KW-0863">Zinc-finger</keyword>
<evidence type="ECO:0000256" key="3">
    <source>
        <dbReference type="ARBA" id="ARBA00022723"/>
    </source>
</evidence>
<dbReference type="FunFam" id="3.30.160.60:FF:000446">
    <property type="entry name" value="Zinc finger protein"/>
    <property type="match status" value="1"/>
</dbReference>
<dbReference type="Gene3D" id="3.30.160.60">
    <property type="entry name" value="Classic Zinc Finger"/>
    <property type="match status" value="6"/>
</dbReference>
<evidence type="ECO:0000313" key="13">
    <source>
        <dbReference type="EMBL" id="VVC40664.1"/>
    </source>
</evidence>
<dbReference type="PROSITE" id="PS00028">
    <property type="entry name" value="ZINC_FINGER_C2H2_1"/>
    <property type="match status" value="6"/>
</dbReference>
<dbReference type="SUPFAM" id="SSF57667">
    <property type="entry name" value="beta-beta-alpha zinc fingers"/>
    <property type="match status" value="6"/>
</dbReference>
<evidence type="ECO:0000259" key="12">
    <source>
        <dbReference type="PROSITE" id="PS50157"/>
    </source>
</evidence>
<organism evidence="13 14">
    <name type="scientific">Cinara cedri</name>
    <dbReference type="NCBI Taxonomy" id="506608"/>
    <lineage>
        <taxon>Eukaryota</taxon>
        <taxon>Metazoa</taxon>
        <taxon>Ecdysozoa</taxon>
        <taxon>Arthropoda</taxon>
        <taxon>Hexapoda</taxon>
        <taxon>Insecta</taxon>
        <taxon>Pterygota</taxon>
        <taxon>Neoptera</taxon>
        <taxon>Paraneoptera</taxon>
        <taxon>Hemiptera</taxon>
        <taxon>Sternorrhyncha</taxon>
        <taxon>Aphidomorpha</taxon>
        <taxon>Aphidoidea</taxon>
        <taxon>Aphididae</taxon>
        <taxon>Lachninae</taxon>
        <taxon>Cinara</taxon>
    </lineage>
</organism>
<feature type="domain" description="C2H2-type" evidence="12">
    <location>
        <begin position="476"/>
        <end position="496"/>
    </location>
</feature>
<dbReference type="OrthoDB" id="6105938at2759"/>
<dbReference type="GO" id="GO:0005634">
    <property type="term" value="C:nucleus"/>
    <property type="evidence" value="ECO:0007669"/>
    <property type="project" value="UniProtKB-SubCell"/>
</dbReference>
<dbReference type="GO" id="GO:0003677">
    <property type="term" value="F:DNA binding"/>
    <property type="evidence" value="ECO:0007669"/>
    <property type="project" value="UniProtKB-KW"/>
</dbReference>
<evidence type="ECO:0000256" key="7">
    <source>
        <dbReference type="ARBA" id="ARBA00023015"/>
    </source>
</evidence>
<comment type="subcellular location">
    <subcellularLocation>
        <location evidence="1">Nucleus</location>
    </subcellularLocation>
</comment>
<dbReference type="Proteomes" id="UP000325440">
    <property type="component" value="Unassembled WGS sequence"/>
</dbReference>
<comment type="similarity">
    <text evidence="2">Belongs to the krueppel C2H2-type zinc-finger protein family.</text>
</comment>
<keyword evidence="7" id="KW-0805">Transcription regulation</keyword>
<dbReference type="PROSITE" id="PS50157">
    <property type="entry name" value="ZINC_FINGER_C2H2_2"/>
    <property type="match status" value="8"/>
</dbReference>
<keyword evidence="4" id="KW-0677">Repeat</keyword>
<feature type="domain" description="C2H2-type" evidence="12">
    <location>
        <begin position="141"/>
        <end position="170"/>
    </location>
</feature>
<dbReference type="SMART" id="SM00355">
    <property type="entry name" value="ZnF_C2H2"/>
    <property type="match status" value="9"/>
</dbReference>
<sequence length="602" mass="70954">MMLFSTNDNVDNVDIPEWKINDLDHIIINIENKAISSITTISDNLNTKTLDDFNSTKWQNINLDDIQSDSESYSNNELPISSIANVLHPIDSCNIVKCEEVNKSQFIDCQTELRKNDYLKSERSLISRKQEIILNDINRKYECDICGQIFYQRILIIKHFRTSLCFPESPFDFENDVSNYYLGKHFKNSMLSNINNANNCITNNTNNNDEFKIGQIVIQKKKFVNKHQILHSKDNNLKCDNCLNLNNTTYEKKHHVKDKYKWTCKTCRQSFSRLSLLNTHKYIHPENEMVNCNKLNESCLSLSSLEKHKINHICHKQFSELSLLTAHERIHKLNRVNQCQICQKCFTSKLSVTKHISRMHNLRKNYECSRCSKVFHKRSEIVIHIFNDHQEDYSIFSCDPCSELYESSQEFILHLETNMLKCDVCPQSFITSYRLHQHYKWHLGINNFICQYCPKIFSKFSDYFSHERTHTKEKPFRCNFCGKWFPVKSNMNIHLRFKNPSACNNNQNIIKQVYSKKNQLKSMCYNKVLNQSSAVYNIQHTSRQLYECNVCQKSFILLPSLISHLKTHTNQQLQKNNFTNNNCIKSHKNNSVADINYGYYKC</sequence>
<evidence type="ECO:0000256" key="11">
    <source>
        <dbReference type="PROSITE-ProRule" id="PRU00042"/>
    </source>
</evidence>
<dbReference type="EMBL" id="CABPRJ010001906">
    <property type="protein sequence ID" value="VVC40664.1"/>
    <property type="molecule type" value="Genomic_DNA"/>
</dbReference>
<feature type="domain" description="C2H2-type" evidence="12">
    <location>
        <begin position="448"/>
        <end position="475"/>
    </location>
</feature>
<dbReference type="Pfam" id="PF00096">
    <property type="entry name" value="zf-C2H2"/>
    <property type="match status" value="2"/>
</dbReference>
<evidence type="ECO:0000256" key="1">
    <source>
        <dbReference type="ARBA" id="ARBA00004123"/>
    </source>
</evidence>
<dbReference type="PANTHER" id="PTHR24377">
    <property type="entry name" value="IP01015P-RELATED"/>
    <property type="match status" value="1"/>
</dbReference>
<dbReference type="GO" id="GO:0008270">
    <property type="term" value="F:zinc ion binding"/>
    <property type="evidence" value="ECO:0007669"/>
    <property type="project" value="UniProtKB-KW"/>
</dbReference>
<name>A0A5E4NDU1_9HEMI</name>
<evidence type="ECO:0000313" key="14">
    <source>
        <dbReference type="Proteomes" id="UP000325440"/>
    </source>
</evidence>
<protein>
    <submittedName>
        <fullName evidence="13">Zinc finger C2H2-type,Zinc finger, RING/FYVE/PHD-type</fullName>
    </submittedName>
</protein>
<evidence type="ECO:0000256" key="6">
    <source>
        <dbReference type="ARBA" id="ARBA00022833"/>
    </source>
</evidence>
<dbReference type="InterPro" id="IPR036236">
    <property type="entry name" value="Znf_C2H2_sf"/>
</dbReference>
<feature type="domain" description="C2H2-type" evidence="12">
    <location>
        <begin position="337"/>
        <end position="365"/>
    </location>
</feature>
<feature type="domain" description="C2H2-type" evidence="12">
    <location>
        <begin position="366"/>
        <end position="394"/>
    </location>
</feature>
<evidence type="ECO:0000256" key="5">
    <source>
        <dbReference type="ARBA" id="ARBA00022771"/>
    </source>
</evidence>
<keyword evidence="9" id="KW-0804">Transcription</keyword>
<feature type="domain" description="C2H2-type" evidence="12">
    <location>
        <begin position="420"/>
        <end position="447"/>
    </location>
</feature>
<accession>A0A5E4NDU1</accession>
<keyword evidence="10" id="KW-0539">Nucleus</keyword>
<keyword evidence="3" id="KW-0479">Metal-binding</keyword>
<keyword evidence="8" id="KW-0238">DNA-binding</keyword>
<evidence type="ECO:0000256" key="9">
    <source>
        <dbReference type="ARBA" id="ARBA00023163"/>
    </source>
</evidence>
<gene>
    <name evidence="13" type="ORF">CINCED_3A017394</name>
</gene>
<dbReference type="InterPro" id="IPR050826">
    <property type="entry name" value="Krueppel_C2H2_ZnFinger"/>
</dbReference>
<feature type="domain" description="C2H2-type" evidence="12">
    <location>
        <begin position="262"/>
        <end position="289"/>
    </location>
</feature>
<evidence type="ECO:0000256" key="8">
    <source>
        <dbReference type="ARBA" id="ARBA00023125"/>
    </source>
</evidence>
<dbReference type="InterPro" id="IPR013087">
    <property type="entry name" value="Znf_C2H2_type"/>
</dbReference>
<reference evidence="13 14" key="1">
    <citation type="submission" date="2019-08" db="EMBL/GenBank/DDBJ databases">
        <authorList>
            <person name="Alioto T."/>
            <person name="Alioto T."/>
            <person name="Gomez Garrido J."/>
        </authorList>
    </citation>
    <scope>NUCLEOTIDE SEQUENCE [LARGE SCALE GENOMIC DNA]</scope>
</reference>
<proteinExistence type="inferred from homology"/>
<evidence type="ECO:0000256" key="2">
    <source>
        <dbReference type="ARBA" id="ARBA00006991"/>
    </source>
</evidence>
<keyword evidence="6" id="KW-0862">Zinc</keyword>
<evidence type="ECO:0000256" key="4">
    <source>
        <dbReference type="ARBA" id="ARBA00022737"/>
    </source>
</evidence>
<dbReference type="FunFam" id="3.30.160.60:FF:001064">
    <property type="entry name" value="Zinc finger protein 425"/>
    <property type="match status" value="1"/>
</dbReference>
<evidence type="ECO:0000256" key="10">
    <source>
        <dbReference type="ARBA" id="ARBA00023242"/>
    </source>
</evidence>
<feature type="domain" description="C2H2-type" evidence="12">
    <location>
        <begin position="546"/>
        <end position="573"/>
    </location>
</feature>